<dbReference type="GO" id="GO:0022857">
    <property type="term" value="F:transmembrane transporter activity"/>
    <property type="evidence" value="ECO:0007669"/>
    <property type="project" value="InterPro"/>
</dbReference>
<evidence type="ECO:0000256" key="5">
    <source>
        <dbReference type="ARBA" id="ARBA00022692"/>
    </source>
</evidence>
<feature type="transmembrane region" description="Helical" evidence="9">
    <location>
        <begin position="69"/>
        <end position="87"/>
    </location>
</feature>
<dbReference type="PANTHER" id="PTHR30047">
    <property type="entry name" value="HIGH-AFFINITY CHOLINE TRANSPORT PROTEIN-RELATED"/>
    <property type="match status" value="1"/>
</dbReference>
<feature type="transmembrane region" description="Helical" evidence="9">
    <location>
        <begin position="421"/>
        <end position="443"/>
    </location>
</feature>
<keyword evidence="7 9" id="KW-0472">Membrane</keyword>
<comment type="subcellular location">
    <subcellularLocation>
        <location evidence="1">Cell membrane</location>
        <topology evidence="1">Multi-pass membrane protein</topology>
    </subcellularLocation>
</comment>
<feature type="transmembrane region" description="Helical" evidence="9">
    <location>
        <begin position="281"/>
        <end position="301"/>
    </location>
</feature>
<evidence type="ECO:0000313" key="10">
    <source>
        <dbReference type="EMBL" id="PKF68940.1"/>
    </source>
</evidence>
<gene>
    <name evidence="10" type="ORF">CXB45_04325</name>
</gene>
<keyword evidence="4" id="KW-1003">Cell membrane</keyword>
<feature type="transmembrane region" description="Helical" evidence="9">
    <location>
        <begin position="107"/>
        <end position="129"/>
    </location>
</feature>
<feature type="compositionally biased region" description="Low complexity" evidence="8">
    <location>
        <begin position="8"/>
        <end position="18"/>
    </location>
</feature>
<evidence type="ECO:0000256" key="8">
    <source>
        <dbReference type="SAM" id="MobiDB-lite"/>
    </source>
</evidence>
<dbReference type="PANTHER" id="PTHR30047:SF7">
    <property type="entry name" value="HIGH-AFFINITY CHOLINE TRANSPORT PROTEIN"/>
    <property type="match status" value="1"/>
</dbReference>
<keyword evidence="5 9" id="KW-0812">Transmembrane</keyword>
<dbReference type="RefSeq" id="WP_101173361.1">
    <property type="nucleotide sequence ID" value="NZ_JAKRKB010000005.1"/>
</dbReference>
<keyword evidence="6 9" id="KW-1133">Transmembrane helix</keyword>
<evidence type="ECO:0000256" key="3">
    <source>
        <dbReference type="ARBA" id="ARBA00022448"/>
    </source>
</evidence>
<comment type="similarity">
    <text evidence="2">Belongs to the BCCT transporter (TC 2.A.15) family.</text>
</comment>
<feature type="transmembrane region" description="Helical" evidence="9">
    <location>
        <begin position="209"/>
        <end position="233"/>
    </location>
</feature>
<dbReference type="AlphaFoldDB" id="A0A2N0X8B3"/>
<organism evidence="10 11">
    <name type="scientific">Corynebacterium mastitidis</name>
    <dbReference type="NCBI Taxonomy" id="161890"/>
    <lineage>
        <taxon>Bacteria</taxon>
        <taxon>Bacillati</taxon>
        <taxon>Actinomycetota</taxon>
        <taxon>Actinomycetes</taxon>
        <taxon>Mycobacteriales</taxon>
        <taxon>Corynebacteriaceae</taxon>
        <taxon>Corynebacterium</taxon>
    </lineage>
</organism>
<reference evidence="10 11" key="1">
    <citation type="submission" date="2017-12" db="EMBL/GenBank/DDBJ databases">
        <title>Corynebacterium mastitidis 16-1433 Genome.</title>
        <authorList>
            <person name="Gulvik C.A."/>
        </authorList>
    </citation>
    <scope>NUCLEOTIDE SEQUENCE [LARGE SCALE GENOMIC DNA]</scope>
    <source>
        <strain evidence="10 11">16-1433</strain>
    </source>
</reference>
<dbReference type="NCBIfam" id="TIGR00842">
    <property type="entry name" value="bcct"/>
    <property type="match status" value="1"/>
</dbReference>
<dbReference type="GO" id="GO:0005886">
    <property type="term" value="C:plasma membrane"/>
    <property type="evidence" value="ECO:0007669"/>
    <property type="project" value="UniProtKB-SubCell"/>
</dbReference>
<evidence type="ECO:0000313" key="11">
    <source>
        <dbReference type="Proteomes" id="UP000233249"/>
    </source>
</evidence>
<feature type="region of interest" description="Disordered" evidence="8">
    <location>
        <begin position="1"/>
        <end position="20"/>
    </location>
</feature>
<evidence type="ECO:0000256" key="2">
    <source>
        <dbReference type="ARBA" id="ARBA00005658"/>
    </source>
</evidence>
<proteinExistence type="inferred from homology"/>
<feature type="transmembrane region" description="Helical" evidence="9">
    <location>
        <begin position="464"/>
        <end position="483"/>
    </location>
</feature>
<dbReference type="InterPro" id="IPR000060">
    <property type="entry name" value="BCCT_transptr"/>
</dbReference>
<evidence type="ECO:0000256" key="9">
    <source>
        <dbReference type="SAM" id="Phobius"/>
    </source>
</evidence>
<keyword evidence="3" id="KW-0813">Transport</keyword>
<feature type="transmembrane region" description="Helical" evidence="9">
    <location>
        <begin position="337"/>
        <end position="355"/>
    </location>
</feature>
<evidence type="ECO:0000256" key="4">
    <source>
        <dbReference type="ARBA" id="ARBA00022475"/>
    </source>
</evidence>
<evidence type="ECO:0000256" key="1">
    <source>
        <dbReference type="ARBA" id="ARBA00004651"/>
    </source>
</evidence>
<feature type="region of interest" description="Disordered" evidence="8">
    <location>
        <begin position="530"/>
        <end position="565"/>
    </location>
</feature>
<dbReference type="EMBL" id="PJAF01000009">
    <property type="protein sequence ID" value="PKF68940.1"/>
    <property type="molecule type" value="Genomic_DNA"/>
</dbReference>
<protein>
    <submittedName>
        <fullName evidence="10">Multidrug DMT transporter permease</fullName>
    </submittedName>
</protein>
<comment type="caution">
    <text evidence="10">The sequence shown here is derived from an EMBL/GenBank/DDBJ whole genome shotgun (WGS) entry which is preliminary data.</text>
</comment>
<feature type="transmembrane region" description="Helical" evidence="9">
    <location>
        <begin position="367"/>
        <end position="390"/>
    </location>
</feature>
<dbReference type="Proteomes" id="UP000233249">
    <property type="component" value="Unassembled WGS sequence"/>
</dbReference>
<feature type="transmembrane region" description="Helical" evidence="9">
    <location>
        <begin position="30"/>
        <end position="49"/>
    </location>
</feature>
<feature type="compositionally biased region" description="Basic and acidic residues" evidence="8">
    <location>
        <begin position="531"/>
        <end position="548"/>
    </location>
</feature>
<sequence length="623" mass="68461">MSQDTQHARLGAHPAAPRARARRRLQSDPLIFLPAAGIIVAFVILTLALGPVARDAFSRTAGWLLDNLGWMYIGGVSLMLIFLLGIFASRYGRVRLGDDDEEPEHSLVAWFCMLFAGGVGAVLMFWGVAEPINHAYNVPMADHARMSPGAITEAFAFTFYHFGIHMWVIMALPGLALGYFIYKRKLPPRLSSVFAPVLGGRIYSAPGRLIDVLAIVGTTFGIAVSVGLGVLQINAGMHTLWGTPIVSWVQLLIIVVITAVGCLSVASGLDKGIKILSNLNIAVAVALMLFILFTGPTLTLLRHTVESFGIYAAWLPDIMFWSDSYQDKPGWQGTWTVFYWAWTICWSPYVGMFVARISRGRTVREYIAGVLALPTIFVVIWFSVFGRAGIELELRRPGFLTTPAVEEGDVPAALFNFLSQYPLAGVVSGCALVIIVIFFITSIDSAALVNDMFATGEEDKTPTWYRVFWAVMIGAVCTALLLISPDTGIASLQEVVIIVAFPFFLMQFVMMYSLLKGMSDDAAATRRVRTRRWERTDSPEKLQEHEARPAPGYDEQGNALPTPTLERDEEGNIVLSGNVVIGGDLGVKGEMTDEPGEGGEAQPRFRLIEQSRPQTVREWEENS</sequence>
<accession>A0A2N0X8B3</accession>
<dbReference type="Pfam" id="PF02028">
    <property type="entry name" value="BCCT"/>
    <property type="match status" value="1"/>
</dbReference>
<feature type="transmembrane region" description="Helical" evidence="9">
    <location>
        <begin position="164"/>
        <end position="182"/>
    </location>
</feature>
<feature type="transmembrane region" description="Helical" evidence="9">
    <location>
        <begin position="245"/>
        <end position="269"/>
    </location>
</feature>
<name>A0A2N0X8B3_9CORY</name>
<evidence type="ECO:0000256" key="7">
    <source>
        <dbReference type="ARBA" id="ARBA00023136"/>
    </source>
</evidence>
<dbReference type="OrthoDB" id="9775735at2"/>
<feature type="transmembrane region" description="Helical" evidence="9">
    <location>
        <begin position="495"/>
        <end position="515"/>
    </location>
</feature>
<evidence type="ECO:0000256" key="6">
    <source>
        <dbReference type="ARBA" id="ARBA00022989"/>
    </source>
</evidence>
<feature type="region of interest" description="Disordered" evidence="8">
    <location>
        <begin position="585"/>
        <end position="623"/>
    </location>
</feature>